<evidence type="ECO:0000256" key="1">
    <source>
        <dbReference type="ARBA" id="ARBA00022649"/>
    </source>
</evidence>
<dbReference type="SUPFAM" id="SSF143011">
    <property type="entry name" value="RelE-like"/>
    <property type="match status" value="1"/>
</dbReference>
<organism evidence="2 3">
    <name type="scientific">Candidatus Nomurabacteria bacterium RIFCSPLOWO2_01_FULL_36_16</name>
    <dbReference type="NCBI Taxonomy" id="1801767"/>
    <lineage>
        <taxon>Bacteria</taxon>
        <taxon>Candidatus Nomuraibacteriota</taxon>
    </lineage>
</organism>
<dbReference type="Gene3D" id="3.30.2310.20">
    <property type="entry name" value="RelE-like"/>
    <property type="match status" value="1"/>
</dbReference>
<dbReference type="AlphaFoldDB" id="A0A1F6WYL4"/>
<dbReference type="Pfam" id="PF05016">
    <property type="entry name" value="ParE_toxin"/>
    <property type="match status" value="1"/>
</dbReference>
<dbReference type="InterPro" id="IPR007712">
    <property type="entry name" value="RelE/ParE_toxin"/>
</dbReference>
<accession>A0A1F6WYL4</accession>
<evidence type="ECO:0000313" key="2">
    <source>
        <dbReference type="EMBL" id="OGI86864.1"/>
    </source>
</evidence>
<protein>
    <recommendedName>
        <fullName evidence="4">Addiction module toxin RelE</fullName>
    </recommendedName>
</protein>
<proteinExistence type="predicted"/>
<keyword evidence="1" id="KW-1277">Toxin-antitoxin system</keyword>
<evidence type="ECO:0008006" key="4">
    <source>
        <dbReference type="Google" id="ProtNLM"/>
    </source>
</evidence>
<sequence length="87" mass="10363">MPKIKWTAEAVSDLKSLEKVFAKRIVNKITWFGDNFANLNLEMLSNELNYLYKVRVGNHRVVYSLHDDILQIEWIGHRKDVYKKNKK</sequence>
<comment type="caution">
    <text evidence="2">The sequence shown here is derived from an EMBL/GenBank/DDBJ whole genome shotgun (WGS) entry which is preliminary data.</text>
</comment>
<gene>
    <name evidence="2" type="ORF">A3A91_03265</name>
</gene>
<dbReference type="Proteomes" id="UP000177001">
    <property type="component" value="Unassembled WGS sequence"/>
</dbReference>
<evidence type="ECO:0000313" key="3">
    <source>
        <dbReference type="Proteomes" id="UP000177001"/>
    </source>
</evidence>
<dbReference type="InterPro" id="IPR035093">
    <property type="entry name" value="RelE/ParE_toxin_dom_sf"/>
</dbReference>
<name>A0A1F6WYL4_9BACT</name>
<reference evidence="2 3" key="1">
    <citation type="journal article" date="2016" name="Nat. Commun.">
        <title>Thousands of microbial genomes shed light on interconnected biogeochemical processes in an aquifer system.</title>
        <authorList>
            <person name="Anantharaman K."/>
            <person name="Brown C.T."/>
            <person name="Hug L.A."/>
            <person name="Sharon I."/>
            <person name="Castelle C.J."/>
            <person name="Probst A.J."/>
            <person name="Thomas B.C."/>
            <person name="Singh A."/>
            <person name="Wilkins M.J."/>
            <person name="Karaoz U."/>
            <person name="Brodie E.L."/>
            <person name="Williams K.H."/>
            <person name="Hubbard S.S."/>
            <person name="Banfield J.F."/>
        </authorList>
    </citation>
    <scope>NUCLEOTIDE SEQUENCE [LARGE SCALE GENOMIC DNA]</scope>
</reference>
<dbReference type="EMBL" id="MFUR01000009">
    <property type="protein sequence ID" value="OGI86864.1"/>
    <property type="molecule type" value="Genomic_DNA"/>
</dbReference>